<protein>
    <recommendedName>
        <fullName evidence="20">Riboflavin biosynthesis protein RibBA</fullName>
    </recommendedName>
    <domain>
        <recommendedName>
            <fullName evidence="20">3,4-dihydroxy-2-butanone 4-phosphate synthase</fullName>
            <shortName evidence="20">DHBP synthase</shortName>
            <ecNumber evidence="20">4.1.99.12</ecNumber>
        </recommendedName>
    </domain>
    <domain>
        <recommendedName>
            <fullName evidence="20">GTP cyclohydrolase-2</fullName>
            <ecNumber evidence="20">3.5.4.25</ecNumber>
        </recommendedName>
        <alternativeName>
            <fullName evidence="20">GTP cyclohydrolase II</fullName>
        </alternativeName>
    </domain>
</protein>
<dbReference type="HAMAP" id="MF_01283">
    <property type="entry name" value="RibBA"/>
    <property type="match status" value="1"/>
</dbReference>
<dbReference type="RefSeq" id="WP_068540518.1">
    <property type="nucleotide sequence ID" value="NZ_LSFI01000002.1"/>
</dbReference>
<dbReference type="HAMAP" id="MF_00179">
    <property type="entry name" value="RibA"/>
    <property type="match status" value="1"/>
</dbReference>
<comment type="function">
    <text evidence="3 20">Catalyzes the conversion of D-ribulose 5-phosphate to formate and 3,4-dihydroxy-2-butanone 4-phosphate.</text>
</comment>
<evidence type="ECO:0000256" key="16">
    <source>
        <dbReference type="ARBA" id="ARBA00023239"/>
    </source>
</evidence>
<dbReference type="Pfam" id="PF00926">
    <property type="entry name" value="DHBP_synthase"/>
    <property type="match status" value="1"/>
</dbReference>
<comment type="similarity">
    <text evidence="6 20">In the N-terminal section; belongs to the DHBP synthase family.</text>
</comment>
<evidence type="ECO:0000256" key="15">
    <source>
        <dbReference type="ARBA" id="ARBA00023211"/>
    </source>
</evidence>
<comment type="similarity">
    <text evidence="7 20">In the C-terminal section; belongs to the GTP cyclohydrolase II family.</text>
</comment>
<evidence type="ECO:0000256" key="1">
    <source>
        <dbReference type="ARBA" id="ARBA00000141"/>
    </source>
</evidence>
<keyword evidence="23" id="KW-1185">Reference proteome</keyword>
<sequence length="404" mass="44887">MPVSTIEEALEDIKAGKMIIVTDDEDRENEGDLVMAAEKITPEAINFMAKYGRGLICLTLTREDVERLQLPFQPKRHGTKFDTAFTVSIEARHGVTTGISAYDRAHTIKVAIDPKSGPEDIVTPGHVFPIMARDGGVLVRAGHTEASVDLARLAGLKPAGVICEIMNDDGSMARMPELEKFAEQHGLKIVTIKDLIAYRLKNECLVKREVETRLPTPWGEFRLLAYTNLIDPFTHVALVMGEVTEEPILVRVHSECLTGDVFGSLRCDCGPQLVRALEMIAEEGRGVLLYLRQEGRGIGLLNKLKAYVLQDQGKDTVEANEALGFKPDLRDYGIGAQILRDLGVKKMRLMTNNPKKLIGLAGYGLEVVERVPIEIKPHEENYRYLKCKCEKMGHILSVFKEAKA</sequence>
<evidence type="ECO:0000256" key="8">
    <source>
        <dbReference type="ARBA" id="ARBA00022619"/>
    </source>
</evidence>
<evidence type="ECO:0000256" key="2">
    <source>
        <dbReference type="ARBA" id="ARBA00001936"/>
    </source>
</evidence>
<dbReference type="AlphaFoldDB" id="A0A177E9I7"/>
<feature type="binding site" evidence="20">
    <location>
        <position position="32"/>
    </location>
    <ligand>
        <name>D-ribulose 5-phosphate</name>
        <dbReference type="ChEBI" id="CHEBI:58121"/>
    </ligand>
</feature>
<evidence type="ECO:0000259" key="21">
    <source>
        <dbReference type="Pfam" id="PF00925"/>
    </source>
</evidence>
<keyword evidence="17 20" id="KW-0511">Multifunctional enzyme</keyword>
<dbReference type="InterPro" id="IPR036144">
    <property type="entry name" value="RibA-like_sf"/>
</dbReference>
<reference evidence="22 23" key="1">
    <citation type="submission" date="2016-02" db="EMBL/GenBank/DDBJ databases">
        <title>Draft genome sequence of Thermodesulfatator sp. S606.</title>
        <authorList>
            <person name="Lai Q."/>
            <person name="Cao J."/>
            <person name="Dupont S."/>
            <person name="Shao Z."/>
            <person name="Jebbar M."/>
            <person name="Alain K."/>
        </authorList>
    </citation>
    <scope>NUCLEOTIDE SEQUENCE [LARGE SCALE GENOMIC DNA]</scope>
    <source>
        <strain evidence="22 23">S606</strain>
    </source>
</reference>
<comment type="cofactor">
    <cofactor evidence="2">
        <name>Mn(2+)</name>
        <dbReference type="ChEBI" id="CHEBI:29035"/>
    </cofactor>
</comment>
<dbReference type="InterPro" id="IPR032677">
    <property type="entry name" value="GTP_cyclohydro_II"/>
</dbReference>
<dbReference type="NCBIfam" id="NF006803">
    <property type="entry name" value="PRK09311.1"/>
    <property type="match status" value="1"/>
</dbReference>
<dbReference type="NCBIfam" id="TIGR00506">
    <property type="entry name" value="ribB"/>
    <property type="match status" value="1"/>
</dbReference>
<comment type="pathway">
    <text evidence="4 20">Cofactor biosynthesis; riboflavin biosynthesis; 5-amino-6-(D-ribitylamino)uracil from GTP: step 1/4.</text>
</comment>
<evidence type="ECO:0000256" key="17">
    <source>
        <dbReference type="ARBA" id="ARBA00023268"/>
    </source>
</evidence>
<dbReference type="SUPFAM" id="SSF142695">
    <property type="entry name" value="RibA-like"/>
    <property type="match status" value="1"/>
</dbReference>
<feature type="binding site" evidence="20">
    <location>
        <position position="351"/>
    </location>
    <ligand>
        <name>GTP</name>
        <dbReference type="ChEBI" id="CHEBI:37565"/>
    </ligand>
</feature>
<dbReference type="Proteomes" id="UP000076964">
    <property type="component" value="Unassembled WGS sequence"/>
</dbReference>
<evidence type="ECO:0000256" key="12">
    <source>
        <dbReference type="ARBA" id="ARBA00022833"/>
    </source>
</evidence>
<feature type="binding site" evidence="20">
    <location>
        <position position="256"/>
    </location>
    <ligand>
        <name>Zn(2+)</name>
        <dbReference type="ChEBI" id="CHEBI:29105"/>
        <note>catalytic</note>
    </ligand>
</feature>
<dbReference type="NCBIfam" id="NF001591">
    <property type="entry name" value="PRK00393.1"/>
    <property type="match status" value="1"/>
</dbReference>
<dbReference type="GO" id="GO:0005829">
    <property type="term" value="C:cytosol"/>
    <property type="evidence" value="ECO:0007669"/>
    <property type="project" value="TreeGrafter"/>
</dbReference>
<feature type="binding site" evidence="20">
    <location>
        <position position="164"/>
    </location>
    <ligand>
        <name>D-ribulose 5-phosphate</name>
        <dbReference type="ChEBI" id="CHEBI:58121"/>
    </ligand>
</feature>
<feature type="region of interest" description="DHBP synthase" evidence="20">
    <location>
        <begin position="1"/>
        <end position="201"/>
    </location>
</feature>
<keyword evidence="15 20" id="KW-0464">Manganese</keyword>
<evidence type="ECO:0000256" key="11">
    <source>
        <dbReference type="ARBA" id="ARBA00022801"/>
    </source>
</evidence>
<keyword evidence="8 20" id="KW-0686">Riboflavin biosynthesis</keyword>
<feature type="binding site" evidence="20">
    <location>
        <begin position="251"/>
        <end position="255"/>
    </location>
    <ligand>
        <name>GTP</name>
        <dbReference type="ChEBI" id="CHEBI:37565"/>
    </ligand>
</feature>
<evidence type="ECO:0000256" key="18">
    <source>
        <dbReference type="ARBA" id="ARBA00043932"/>
    </source>
</evidence>
<feature type="active site" description="Proton acceptor; for GTP cyclohydrolase activity" evidence="20">
    <location>
        <position position="328"/>
    </location>
</feature>
<feature type="active site" description="Nucleophile; for GTP cyclohydrolase activity" evidence="20">
    <location>
        <position position="330"/>
    </location>
</feature>
<feature type="binding site" evidence="20">
    <location>
        <begin position="294"/>
        <end position="296"/>
    </location>
    <ligand>
        <name>GTP</name>
        <dbReference type="ChEBI" id="CHEBI:37565"/>
    </ligand>
</feature>
<keyword evidence="11 20" id="KW-0378">Hydrolase</keyword>
<dbReference type="OrthoDB" id="9793111at2"/>
<dbReference type="UniPathway" id="UPA00275">
    <property type="reaction ID" value="UER00399"/>
</dbReference>
<evidence type="ECO:0000256" key="13">
    <source>
        <dbReference type="ARBA" id="ARBA00022842"/>
    </source>
</evidence>
<evidence type="ECO:0000256" key="20">
    <source>
        <dbReference type="HAMAP-Rule" id="MF_01283"/>
    </source>
</evidence>
<dbReference type="Gene3D" id="3.90.870.10">
    <property type="entry name" value="DHBP synthase"/>
    <property type="match status" value="1"/>
</dbReference>
<dbReference type="GO" id="GO:0008270">
    <property type="term" value="F:zinc ion binding"/>
    <property type="evidence" value="ECO:0007669"/>
    <property type="project" value="UniProtKB-UniRule"/>
</dbReference>
<dbReference type="GO" id="GO:0009231">
    <property type="term" value="P:riboflavin biosynthetic process"/>
    <property type="evidence" value="ECO:0007669"/>
    <property type="project" value="UniProtKB-UniRule"/>
</dbReference>
<evidence type="ECO:0000256" key="9">
    <source>
        <dbReference type="ARBA" id="ARBA00022723"/>
    </source>
</evidence>
<dbReference type="InterPro" id="IPR000926">
    <property type="entry name" value="RibA"/>
</dbReference>
<dbReference type="Pfam" id="PF00925">
    <property type="entry name" value="GTP_cyclohydro2"/>
    <property type="match status" value="1"/>
</dbReference>
<keyword evidence="10 20" id="KW-0547">Nucleotide-binding</keyword>
<evidence type="ECO:0000256" key="10">
    <source>
        <dbReference type="ARBA" id="ARBA00022741"/>
    </source>
</evidence>
<feature type="binding site" evidence="20">
    <location>
        <position position="269"/>
    </location>
    <ligand>
        <name>Zn(2+)</name>
        <dbReference type="ChEBI" id="CHEBI:29105"/>
        <note>catalytic</note>
    </ligand>
</feature>
<comment type="catalytic activity">
    <reaction evidence="19 20">
        <text>GTP + 4 H2O = 2,5-diamino-6-hydroxy-4-(5-phosphoribosylamino)-pyrimidine + formate + 2 phosphate + 3 H(+)</text>
        <dbReference type="Rhea" id="RHEA:23704"/>
        <dbReference type="ChEBI" id="CHEBI:15377"/>
        <dbReference type="ChEBI" id="CHEBI:15378"/>
        <dbReference type="ChEBI" id="CHEBI:15740"/>
        <dbReference type="ChEBI" id="CHEBI:37565"/>
        <dbReference type="ChEBI" id="CHEBI:43474"/>
        <dbReference type="ChEBI" id="CHEBI:58614"/>
        <dbReference type="EC" id="3.5.4.25"/>
    </reaction>
</comment>
<name>A0A177E9I7_9BACT</name>
<feature type="binding site" evidence="20">
    <location>
        <position position="272"/>
    </location>
    <ligand>
        <name>GTP</name>
        <dbReference type="ChEBI" id="CHEBI:37565"/>
    </ligand>
</feature>
<keyword evidence="16 20" id="KW-0456">Lyase</keyword>
<evidence type="ECO:0000256" key="14">
    <source>
        <dbReference type="ARBA" id="ARBA00023134"/>
    </source>
</evidence>
<feature type="binding site" evidence="20">
    <location>
        <begin position="27"/>
        <end position="28"/>
    </location>
    <ligand>
        <name>D-ribulose 5-phosphate</name>
        <dbReference type="ChEBI" id="CHEBI:58121"/>
    </ligand>
</feature>
<dbReference type="EC" id="3.5.4.25" evidence="20"/>
<comment type="catalytic activity">
    <reaction evidence="1 20">
        <text>D-ribulose 5-phosphate = (2S)-2-hydroxy-3-oxobutyl phosphate + formate + H(+)</text>
        <dbReference type="Rhea" id="RHEA:18457"/>
        <dbReference type="ChEBI" id="CHEBI:15378"/>
        <dbReference type="ChEBI" id="CHEBI:15740"/>
        <dbReference type="ChEBI" id="CHEBI:58121"/>
        <dbReference type="ChEBI" id="CHEBI:58830"/>
        <dbReference type="EC" id="4.1.99.12"/>
    </reaction>
</comment>
<keyword evidence="13 20" id="KW-0460">Magnesium</keyword>
<proteinExistence type="inferred from homology"/>
<evidence type="ECO:0000256" key="3">
    <source>
        <dbReference type="ARBA" id="ARBA00002284"/>
    </source>
</evidence>
<dbReference type="CDD" id="cd00641">
    <property type="entry name" value="GTP_cyclohydro2"/>
    <property type="match status" value="1"/>
</dbReference>
<feature type="site" description="Essential for DHBP synthase activity" evidence="20">
    <location>
        <position position="164"/>
    </location>
</feature>
<dbReference type="GO" id="GO:0030145">
    <property type="term" value="F:manganese ion binding"/>
    <property type="evidence" value="ECO:0007669"/>
    <property type="project" value="UniProtKB-UniRule"/>
</dbReference>
<dbReference type="GO" id="GO:0005525">
    <property type="term" value="F:GTP binding"/>
    <property type="evidence" value="ECO:0007669"/>
    <property type="project" value="UniProtKB-KW"/>
</dbReference>
<dbReference type="InterPro" id="IPR000422">
    <property type="entry name" value="DHBP_synthase_RibB"/>
</dbReference>
<dbReference type="GO" id="GO:0008686">
    <property type="term" value="F:3,4-dihydroxy-2-butanone-4-phosphate synthase activity"/>
    <property type="evidence" value="ECO:0007669"/>
    <property type="project" value="UniProtKB-UniRule"/>
</dbReference>
<feature type="binding site" evidence="20">
    <location>
        <position position="267"/>
    </location>
    <ligand>
        <name>Zn(2+)</name>
        <dbReference type="ChEBI" id="CHEBI:29105"/>
        <note>catalytic</note>
    </ligand>
</feature>
<evidence type="ECO:0000256" key="6">
    <source>
        <dbReference type="ARBA" id="ARBA00005520"/>
    </source>
</evidence>
<dbReference type="FunFam" id="3.90.870.10:FF:000001">
    <property type="entry name" value="Riboflavin biosynthesis protein RibBA"/>
    <property type="match status" value="1"/>
</dbReference>
<evidence type="ECO:0000256" key="4">
    <source>
        <dbReference type="ARBA" id="ARBA00004853"/>
    </source>
</evidence>
<evidence type="ECO:0000313" key="23">
    <source>
        <dbReference type="Proteomes" id="UP000076964"/>
    </source>
</evidence>
<feature type="binding site" evidence="20">
    <location>
        <position position="316"/>
    </location>
    <ligand>
        <name>GTP</name>
        <dbReference type="ChEBI" id="CHEBI:37565"/>
    </ligand>
</feature>
<dbReference type="EMBL" id="LSFI01000002">
    <property type="protein sequence ID" value="OAG28624.1"/>
    <property type="molecule type" value="Genomic_DNA"/>
</dbReference>
<keyword evidence="14 20" id="KW-0342">GTP-binding</keyword>
<evidence type="ECO:0000256" key="5">
    <source>
        <dbReference type="ARBA" id="ARBA00004904"/>
    </source>
</evidence>
<dbReference type="PANTHER" id="PTHR21327">
    <property type="entry name" value="GTP CYCLOHYDROLASE II-RELATED"/>
    <property type="match status" value="1"/>
</dbReference>
<feature type="binding site" evidence="20">
    <location>
        <position position="356"/>
    </location>
    <ligand>
        <name>GTP</name>
        <dbReference type="ChEBI" id="CHEBI:37565"/>
    </ligand>
</feature>
<keyword evidence="12 20" id="KW-0862">Zinc</keyword>
<comment type="cofactor">
    <cofactor evidence="20">
        <name>Zn(2+)</name>
        <dbReference type="ChEBI" id="CHEBI:29105"/>
    </cofactor>
    <text evidence="20">Binds 1 zinc ion per subunit.</text>
</comment>
<dbReference type="InterPro" id="IPR016299">
    <property type="entry name" value="Riboflavin_synth_RibBA"/>
</dbReference>
<dbReference type="STRING" id="1795632.TH606_00555"/>
<gene>
    <name evidence="20" type="primary">ribBA</name>
    <name evidence="22" type="ORF">TH606_00555</name>
</gene>
<comment type="caution">
    <text evidence="22">The sequence shown here is derived from an EMBL/GenBank/DDBJ whole genome shotgun (WGS) entry which is preliminary data.</text>
</comment>
<dbReference type="SUPFAM" id="SSF55821">
    <property type="entry name" value="YrdC/RibB"/>
    <property type="match status" value="1"/>
</dbReference>
<feature type="region of interest" description="GTP cyclohydrolase II" evidence="20">
    <location>
        <begin position="202"/>
        <end position="404"/>
    </location>
</feature>
<keyword evidence="9 20" id="KW-0479">Metal-binding</keyword>
<dbReference type="Gene3D" id="3.40.50.10990">
    <property type="entry name" value="GTP cyclohydrolase II"/>
    <property type="match status" value="1"/>
</dbReference>
<dbReference type="InterPro" id="IPR017945">
    <property type="entry name" value="DHBP_synth_RibB-like_a/b_dom"/>
</dbReference>
<dbReference type="HAMAP" id="MF_00180">
    <property type="entry name" value="RibB"/>
    <property type="match status" value="1"/>
</dbReference>
<dbReference type="GO" id="GO:0000287">
    <property type="term" value="F:magnesium ion binding"/>
    <property type="evidence" value="ECO:0007669"/>
    <property type="project" value="UniProtKB-UniRule"/>
</dbReference>
<dbReference type="GO" id="GO:0003935">
    <property type="term" value="F:GTP cyclohydrolase II activity"/>
    <property type="evidence" value="ECO:0007669"/>
    <property type="project" value="UniProtKB-UniRule"/>
</dbReference>
<feature type="site" description="Essential for DHBP synthase activity" evidence="20">
    <location>
        <position position="126"/>
    </location>
</feature>
<comment type="cofactor">
    <cofactor evidence="20">
        <name>Mg(2+)</name>
        <dbReference type="ChEBI" id="CHEBI:18420"/>
    </cofactor>
    <cofactor evidence="20">
        <name>Mn(2+)</name>
        <dbReference type="ChEBI" id="CHEBI:29035"/>
    </cofactor>
    <text evidence="20">Binds 2 divalent metal cations per subunit. Magnesium or manganese.</text>
</comment>
<accession>A0A177E9I7</accession>
<evidence type="ECO:0000313" key="22">
    <source>
        <dbReference type="EMBL" id="OAG28624.1"/>
    </source>
</evidence>
<feature type="domain" description="GTP cyclohydrolase II" evidence="21">
    <location>
        <begin position="208"/>
        <end position="372"/>
    </location>
</feature>
<comment type="pathway">
    <text evidence="5 20">Cofactor biosynthesis; riboflavin biosynthesis; 2-hydroxy-3-oxobutyl phosphate from D-ribulose 5-phosphate: step 1/1.</text>
</comment>
<feature type="binding site" evidence="20">
    <location>
        <begin position="140"/>
        <end position="144"/>
    </location>
    <ligand>
        <name>D-ribulose 5-phosphate</name>
        <dbReference type="ChEBI" id="CHEBI:58121"/>
    </ligand>
</feature>
<dbReference type="EC" id="4.1.99.12" evidence="20"/>
<dbReference type="NCBIfam" id="TIGR00505">
    <property type="entry name" value="ribA"/>
    <property type="match status" value="1"/>
</dbReference>
<dbReference type="PIRSF" id="PIRSF001259">
    <property type="entry name" value="RibA"/>
    <property type="match status" value="1"/>
</dbReference>
<dbReference type="FunFam" id="3.40.50.10990:FF:000001">
    <property type="entry name" value="Riboflavin biosynthesis protein RibBA"/>
    <property type="match status" value="1"/>
</dbReference>
<feature type="binding site" evidence="20">
    <location>
        <position position="143"/>
    </location>
    <ligand>
        <name>Mg(2+)</name>
        <dbReference type="ChEBI" id="CHEBI:18420"/>
        <label>2</label>
    </ligand>
</feature>
<dbReference type="PANTHER" id="PTHR21327:SF18">
    <property type="entry name" value="3,4-DIHYDROXY-2-BUTANONE 4-PHOSPHATE SYNTHASE"/>
    <property type="match status" value="1"/>
</dbReference>
<evidence type="ECO:0000256" key="19">
    <source>
        <dbReference type="ARBA" id="ARBA00049295"/>
    </source>
</evidence>
<evidence type="ECO:0000256" key="7">
    <source>
        <dbReference type="ARBA" id="ARBA00008976"/>
    </source>
</evidence>
<feature type="binding site" evidence="20">
    <location>
        <position position="28"/>
    </location>
    <ligand>
        <name>Mg(2+)</name>
        <dbReference type="ChEBI" id="CHEBI:18420"/>
        <label>2</label>
    </ligand>
</feature>
<feature type="binding site" evidence="20">
    <location>
        <position position="28"/>
    </location>
    <ligand>
        <name>Mg(2+)</name>
        <dbReference type="ChEBI" id="CHEBI:18420"/>
        <label>1</label>
    </ligand>
</feature>
<organism evidence="22 23">
    <name type="scientific">Thermodesulfatator autotrophicus</name>
    <dbReference type="NCBI Taxonomy" id="1795632"/>
    <lineage>
        <taxon>Bacteria</taxon>
        <taxon>Pseudomonadati</taxon>
        <taxon>Thermodesulfobacteriota</taxon>
        <taxon>Thermodesulfobacteria</taxon>
        <taxon>Thermodesulfobacteriales</taxon>
        <taxon>Thermodesulfatatoraceae</taxon>
        <taxon>Thermodesulfatator</taxon>
    </lineage>
</organism>
<comment type="function">
    <text evidence="18 20">Catalyzes the conversion of GTP to 2,5-diamino-6-ribosylamino-4(3H)-pyrimidinone 5'-phosphate (DARP), formate and pyrophosphate.</text>
</comment>